<proteinExistence type="predicted"/>
<evidence type="ECO:0000313" key="3">
    <source>
        <dbReference type="Proteomes" id="UP001430796"/>
    </source>
</evidence>
<name>A0ABS9HY39_9GAMM</name>
<comment type="caution">
    <text evidence="2">The sequence shown here is derived from an EMBL/GenBank/DDBJ whole genome shotgun (WGS) entry which is preliminary data.</text>
</comment>
<sequence length="107" mass="10852">MLSSPFPHRLLLALAVLGWAAAIAGFVYARLFASEVAPPRAVMSAQTFAGVVAVAAGLLLTAVAFAGSLVALLFSSQQSGTLLLAGIVSGAYVLPVAALLIHATYLK</sequence>
<reference evidence="2" key="2">
    <citation type="submission" date="2022-01" db="EMBL/GenBank/DDBJ databases">
        <authorList>
            <person name="Zhou L.Y."/>
        </authorList>
    </citation>
    <scope>NUCLEOTIDE SEQUENCE</scope>
    <source>
        <strain evidence="2">TLK-CK17</strain>
    </source>
</reference>
<gene>
    <name evidence="2" type="ORF">L3V18_14255</name>
</gene>
<feature type="transmembrane region" description="Helical" evidence="1">
    <location>
        <begin position="81"/>
        <end position="105"/>
    </location>
</feature>
<dbReference type="RefSeq" id="WP_237055934.1">
    <property type="nucleotide sequence ID" value="NZ_JAKJPO010000009.1"/>
</dbReference>
<evidence type="ECO:0000256" key="1">
    <source>
        <dbReference type="SAM" id="Phobius"/>
    </source>
</evidence>
<dbReference type="Proteomes" id="UP001430796">
    <property type="component" value="Unassembled WGS sequence"/>
</dbReference>
<feature type="transmembrane region" description="Helical" evidence="1">
    <location>
        <begin position="45"/>
        <end position="74"/>
    </location>
</feature>
<protein>
    <recommendedName>
        <fullName evidence="4">Transmembrane protein</fullName>
    </recommendedName>
</protein>
<keyword evidence="3" id="KW-1185">Reference proteome</keyword>
<keyword evidence="1" id="KW-0472">Membrane</keyword>
<keyword evidence="1" id="KW-0812">Transmembrane</keyword>
<reference evidence="2" key="1">
    <citation type="submission" date="2022-01" db="EMBL/GenBank/DDBJ databases">
        <title>Lysobacter chinensis sp. nov., a bacterium isolated from cow dung compost.</title>
        <authorList>
            <person name="Liu Y."/>
        </authorList>
    </citation>
    <scope>NUCLEOTIDE SEQUENCE</scope>
    <source>
        <strain evidence="2">TLK-CK17</strain>
    </source>
</reference>
<evidence type="ECO:0008006" key="4">
    <source>
        <dbReference type="Google" id="ProtNLM"/>
    </source>
</evidence>
<evidence type="ECO:0000313" key="2">
    <source>
        <dbReference type="EMBL" id="MCF7222937.1"/>
    </source>
</evidence>
<keyword evidence="1" id="KW-1133">Transmembrane helix</keyword>
<dbReference type="EMBL" id="JAKJPO010000009">
    <property type="protein sequence ID" value="MCF7222937.1"/>
    <property type="molecule type" value="Genomic_DNA"/>
</dbReference>
<organism evidence="2 3">
    <name type="scientific">Marilutibacter chinensis</name>
    <dbReference type="NCBI Taxonomy" id="2912247"/>
    <lineage>
        <taxon>Bacteria</taxon>
        <taxon>Pseudomonadati</taxon>
        <taxon>Pseudomonadota</taxon>
        <taxon>Gammaproteobacteria</taxon>
        <taxon>Lysobacterales</taxon>
        <taxon>Lysobacteraceae</taxon>
        <taxon>Marilutibacter</taxon>
    </lineage>
</organism>
<accession>A0ABS9HY39</accession>